<evidence type="ECO:0000313" key="2">
    <source>
        <dbReference type="Proteomes" id="UP000076519"/>
    </source>
</evidence>
<organism evidence="1 2">
    <name type="scientific">Lactococcus lactis subsp. cremoris</name>
    <name type="common">Streptococcus cremoris</name>
    <dbReference type="NCBI Taxonomy" id="1359"/>
    <lineage>
        <taxon>Bacteria</taxon>
        <taxon>Bacillati</taxon>
        <taxon>Bacillota</taxon>
        <taxon>Bacilli</taxon>
        <taxon>Lactobacillales</taxon>
        <taxon>Streptococcaceae</taxon>
        <taxon>Lactococcus</taxon>
    </lineage>
</organism>
<name>A0A166KH70_LACLC</name>
<accession>A0A166KH70</accession>
<dbReference type="AlphaFoldDB" id="A0A166KH70"/>
<dbReference type="Proteomes" id="UP000076519">
    <property type="component" value="Unassembled WGS sequence"/>
</dbReference>
<evidence type="ECO:0000313" key="1">
    <source>
        <dbReference type="EMBL" id="KZK08375.1"/>
    </source>
</evidence>
<sequence length="38" mass="4521">MIIFSIEKLFVSKKLSPNLAKVFNFILIRRLINHGQYE</sequence>
<proteinExistence type="predicted"/>
<reference evidence="1 2" key="1">
    <citation type="submission" date="2015-08" db="EMBL/GenBank/DDBJ databases">
        <title>Draft Genome Sequences of 11 Lactococcus lactis subspecies cremoris strains.</title>
        <authorList>
            <person name="Wels M."/>
            <person name="Backus L."/>
            <person name="Boekhorst J."/>
            <person name="Dijkstra A."/>
            <person name="Beerthuizen M."/>
            <person name="Siezen R."/>
            <person name="Bachmann H."/>
            <person name="Van Hijum S."/>
        </authorList>
    </citation>
    <scope>NUCLEOTIDE SEQUENCE [LARGE SCALE GENOMIC DNA]</scope>
    <source>
        <strain evidence="1 2">KW10</strain>
    </source>
</reference>
<protein>
    <submittedName>
        <fullName evidence="1">Uncharacterized protein</fullName>
    </submittedName>
</protein>
<gene>
    <name evidence="1" type="ORF">AB996_0272</name>
</gene>
<comment type="caution">
    <text evidence="1">The sequence shown here is derived from an EMBL/GenBank/DDBJ whole genome shotgun (WGS) entry which is preliminary data.</text>
</comment>
<dbReference type="EMBL" id="LIYF01000005">
    <property type="protein sequence ID" value="KZK08375.1"/>
    <property type="molecule type" value="Genomic_DNA"/>
</dbReference>